<reference evidence="1 2" key="1">
    <citation type="submission" date="2019-08" db="EMBL/GenBank/DDBJ databases">
        <title>Whole genome of Aphis craccivora.</title>
        <authorList>
            <person name="Voronova N.V."/>
            <person name="Shulinski R.S."/>
            <person name="Bandarenka Y.V."/>
            <person name="Zhorov D.G."/>
            <person name="Warner D."/>
        </authorList>
    </citation>
    <scope>NUCLEOTIDE SEQUENCE [LARGE SCALE GENOMIC DNA]</scope>
    <source>
        <strain evidence="1">180601</strain>
        <tissue evidence="1">Whole Body</tissue>
    </source>
</reference>
<sequence length="316" mass="34924">MKCYHLYLFDGGLDIRASHLYRILFQLHSLQKKKLVVPILGSNVLLSFVSGRAFKSFPFSPTGPVFRFWGTTFSAVALSAKGADLSPPIAGFWLADNDFWDVPHPTPSSGVSETHVAVTSKLFVVLVMIVYHWGHIHLCFNQFCDPRKSGKSDYPALPIVRVPCLSRAMSIAAMPLHAVPGLAPSTSCRARPCPLSSMPIAYLPGLAPSTSCRAWPCPLSSMPIAYLPSHAPSHPFLSTICYPPKIISSQIQYTQYDLLIEIIIDESLGKGYLCLYGWGKCIIYKRPDFIQRSNTVLQALENSVQFTIVLSSVFIT</sequence>
<comment type="caution">
    <text evidence="1">The sequence shown here is derived from an EMBL/GenBank/DDBJ whole genome shotgun (WGS) entry which is preliminary data.</text>
</comment>
<proteinExistence type="predicted"/>
<dbReference type="AlphaFoldDB" id="A0A6G0X7M5"/>
<evidence type="ECO:0000313" key="2">
    <source>
        <dbReference type="Proteomes" id="UP000478052"/>
    </source>
</evidence>
<dbReference type="Proteomes" id="UP000478052">
    <property type="component" value="Unassembled WGS sequence"/>
</dbReference>
<gene>
    <name evidence="1" type="ORF">FWK35_00016878</name>
</gene>
<name>A0A6G0X7M5_APHCR</name>
<keyword evidence="2" id="KW-1185">Reference proteome</keyword>
<protein>
    <submittedName>
        <fullName evidence="1">Uncharacterized protein</fullName>
    </submittedName>
</protein>
<evidence type="ECO:0000313" key="1">
    <source>
        <dbReference type="EMBL" id="KAF0735903.1"/>
    </source>
</evidence>
<dbReference type="EMBL" id="VUJU01008080">
    <property type="protein sequence ID" value="KAF0735903.1"/>
    <property type="molecule type" value="Genomic_DNA"/>
</dbReference>
<organism evidence="1 2">
    <name type="scientific">Aphis craccivora</name>
    <name type="common">Cowpea aphid</name>
    <dbReference type="NCBI Taxonomy" id="307492"/>
    <lineage>
        <taxon>Eukaryota</taxon>
        <taxon>Metazoa</taxon>
        <taxon>Ecdysozoa</taxon>
        <taxon>Arthropoda</taxon>
        <taxon>Hexapoda</taxon>
        <taxon>Insecta</taxon>
        <taxon>Pterygota</taxon>
        <taxon>Neoptera</taxon>
        <taxon>Paraneoptera</taxon>
        <taxon>Hemiptera</taxon>
        <taxon>Sternorrhyncha</taxon>
        <taxon>Aphidomorpha</taxon>
        <taxon>Aphidoidea</taxon>
        <taxon>Aphididae</taxon>
        <taxon>Aphidini</taxon>
        <taxon>Aphis</taxon>
        <taxon>Aphis</taxon>
    </lineage>
</organism>
<accession>A0A6G0X7M5</accession>